<dbReference type="AlphaFoldDB" id="W9KW80"/>
<dbReference type="HOGENOM" id="CLU_1896328_0_0_1"/>
<reference evidence="2" key="2">
    <citation type="submission" date="2012-06" db="EMBL/GenBank/DDBJ databases">
        <title>Annotation of the Genome Sequence of Fusarium oxysporum Fo47.</title>
        <authorList>
            <consortium name="The Broad Institute Genomics Platform"/>
            <person name="Ma L.-J."/>
            <person name="Corby-Kistler H."/>
            <person name="Broz K."/>
            <person name="Gale L.R."/>
            <person name="Jonkers W."/>
            <person name="O'Donnell K."/>
            <person name="Ploetz R."/>
            <person name="Steinberg C."/>
            <person name="Schwartz D.C."/>
            <person name="VanEtten H."/>
            <person name="Zhou S."/>
            <person name="Young S.K."/>
            <person name="Zeng Q."/>
            <person name="Gargeya S."/>
            <person name="Fitzgerald M."/>
            <person name="Abouelleil A."/>
            <person name="Alvarado L."/>
            <person name="Chapman S.B."/>
            <person name="Gainer-Dewar J."/>
            <person name="Goldberg J."/>
            <person name="Griggs A."/>
            <person name="Gujja S."/>
            <person name="Hansen M."/>
            <person name="Howarth C."/>
            <person name="Imamovic A."/>
            <person name="Ireland A."/>
            <person name="Larimer J."/>
            <person name="McCowan C."/>
            <person name="Murphy C."/>
            <person name="Pearson M."/>
            <person name="Poon T.W."/>
            <person name="Priest M."/>
            <person name="Roberts A."/>
            <person name="Saif S."/>
            <person name="Shea T."/>
            <person name="Sykes S."/>
            <person name="Wortman J."/>
            <person name="Nusbaum C."/>
            <person name="Birren B."/>
        </authorList>
    </citation>
    <scope>NUCLEOTIDE SEQUENCE</scope>
    <source>
        <strain evidence="2">Fo47</strain>
    </source>
</reference>
<feature type="region of interest" description="Disordered" evidence="1">
    <location>
        <begin position="1"/>
        <end position="30"/>
    </location>
</feature>
<feature type="compositionally biased region" description="Basic and acidic residues" evidence="1">
    <location>
        <begin position="7"/>
        <end position="30"/>
    </location>
</feature>
<dbReference type="Proteomes" id="UP000030766">
    <property type="component" value="Unassembled WGS sequence"/>
</dbReference>
<proteinExistence type="predicted"/>
<protein>
    <submittedName>
        <fullName evidence="2">Uncharacterized protein</fullName>
    </submittedName>
</protein>
<dbReference type="VEuPathDB" id="FungiDB:FOZG_04185"/>
<accession>W9KW80</accession>
<organism evidence="2">
    <name type="scientific">Fusarium oxysporum Fo47</name>
    <dbReference type="NCBI Taxonomy" id="660027"/>
    <lineage>
        <taxon>Eukaryota</taxon>
        <taxon>Fungi</taxon>
        <taxon>Dikarya</taxon>
        <taxon>Ascomycota</taxon>
        <taxon>Pezizomycotina</taxon>
        <taxon>Sordariomycetes</taxon>
        <taxon>Hypocreomycetidae</taxon>
        <taxon>Hypocreales</taxon>
        <taxon>Nectriaceae</taxon>
        <taxon>Fusarium</taxon>
        <taxon>Fusarium oxysporum species complex</taxon>
    </lineage>
</organism>
<reference evidence="2" key="1">
    <citation type="submission" date="2011-06" db="EMBL/GenBank/DDBJ databases">
        <title>The Genome Sequence of Fusarium oxysporum Fo47.</title>
        <authorList>
            <consortium name="The Broad Institute Genome Sequencing Platform"/>
            <person name="Ma L.-J."/>
            <person name="Gale L.R."/>
            <person name="Schwartz D.C."/>
            <person name="Zhou S."/>
            <person name="Corby-Kistler H."/>
            <person name="Young S.K."/>
            <person name="Zeng Q."/>
            <person name="Gargeya S."/>
            <person name="Fitzgerald M."/>
            <person name="Haas B."/>
            <person name="Abouelleil A."/>
            <person name="Alvarado L."/>
            <person name="Arachchi H.M."/>
            <person name="Berlin A."/>
            <person name="Brown A."/>
            <person name="Chapman S.B."/>
            <person name="Chen Z."/>
            <person name="Dunbar C."/>
            <person name="Freedman E."/>
            <person name="Gearin G."/>
            <person name="Gellesch M."/>
            <person name="Goldberg J."/>
            <person name="Griggs A."/>
            <person name="Gujja S."/>
            <person name="Heiman D."/>
            <person name="Howarth C."/>
            <person name="Larson L."/>
            <person name="Lui A."/>
            <person name="MacDonald P.J.P."/>
            <person name="Mehta T."/>
            <person name="Montmayeur A."/>
            <person name="Murphy C."/>
            <person name="Neiman D."/>
            <person name="Pearson M."/>
            <person name="Priest M."/>
            <person name="Roberts A."/>
            <person name="Saif S."/>
            <person name="Shea T."/>
            <person name="Shenoy N."/>
            <person name="Sisk P."/>
            <person name="Stolte C."/>
            <person name="Sykes S."/>
            <person name="Wortman J."/>
            <person name="Nusbaum C."/>
            <person name="Birren B."/>
        </authorList>
    </citation>
    <scope>NUCLEOTIDE SEQUENCE [LARGE SCALE GENOMIC DNA]</scope>
    <source>
        <strain evidence="2">Fo47</strain>
    </source>
</reference>
<evidence type="ECO:0000256" key="1">
    <source>
        <dbReference type="SAM" id="MobiDB-lite"/>
    </source>
</evidence>
<name>W9KW80_FUSOX</name>
<sequence length="134" mass="15017">MSSTPMRSEDTGRPGERERVNEQDLPENKDAVSMELLKKENGNLKHTADIQAGKILRLEMELHETKQARIDDSACAGNKEHINHLLEFVFFAKVGKWCCFQEVCETGAIGLTEARTGSECPLHGAECKQIMMAR</sequence>
<evidence type="ECO:0000313" key="2">
    <source>
        <dbReference type="EMBL" id="EWZ48696.1"/>
    </source>
</evidence>
<dbReference type="EMBL" id="JH717897">
    <property type="protein sequence ID" value="EWZ48696.1"/>
    <property type="molecule type" value="Genomic_DNA"/>
</dbReference>
<gene>
    <name evidence="2" type="ORF">FOZG_04185</name>
</gene>